<evidence type="ECO:0000259" key="7">
    <source>
        <dbReference type="PROSITE" id="PS50109"/>
    </source>
</evidence>
<evidence type="ECO:0000313" key="11">
    <source>
        <dbReference type="Proteomes" id="UP001165384"/>
    </source>
</evidence>
<reference evidence="10" key="1">
    <citation type="submission" date="2022-01" db="EMBL/GenBank/DDBJ databases">
        <authorList>
            <person name="Jo J.-H."/>
            <person name="Im W.-T."/>
        </authorList>
    </citation>
    <scope>NUCLEOTIDE SEQUENCE</scope>
    <source>
        <strain evidence="10">XY25</strain>
    </source>
</reference>
<dbReference type="PROSITE" id="PS50110">
    <property type="entry name" value="RESPONSE_REGULATORY"/>
    <property type="match status" value="1"/>
</dbReference>
<keyword evidence="4" id="KW-0902">Two-component regulatory system</keyword>
<evidence type="ECO:0000259" key="9">
    <source>
        <dbReference type="PROSITE" id="PS50112"/>
    </source>
</evidence>
<dbReference type="Gene3D" id="3.30.450.20">
    <property type="entry name" value="PAS domain"/>
    <property type="match status" value="2"/>
</dbReference>
<keyword evidence="6" id="KW-0812">Transmembrane</keyword>
<feature type="domain" description="Histidine kinase" evidence="7">
    <location>
        <begin position="649"/>
        <end position="869"/>
    </location>
</feature>
<dbReference type="CDD" id="cd00130">
    <property type="entry name" value="PAS"/>
    <property type="match status" value="2"/>
</dbReference>
<name>A0ABS9JWW3_9RHOO</name>
<dbReference type="InterPro" id="IPR011006">
    <property type="entry name" value="CheY-like_superfamily"/>
</dbReference>
<dbReference type="InterPro" id="IPR036890">
    <property type="entry name" value="HATPase_C_sf"/>
</dbReference>
<dbReference type="InterPro" id="IPR003594">
    <property type="entry name" value="HATPase_dom"/>
</dbReference>
<dbReference type="NCBIfam" id="TIGR00229">
    <property type="entry name" value="sensory_box"/>
    <property type="match status" value="2"/>
</dbReference>
<dbReference type="SUPFAM" id="SSF55874">
    <property type="entry name" value="ATPase domain of HSP90 chaperone/DNA topoisomerase II/histidine kinase"/>
    <property type="match status" value="1"/>
</dbReference>
<dbReference type="InterPro" id="IPR003661">
    <property type="entry name" value="HisK_dim/P_dom"/>
</dbReference>
<dbReference type="RefSeq" id="WP_275706247.1">
    <property type="nucleotide sequence ID" value="NZ_JAKLTN010000001.1"/>
</dbReference>
<evidence type="ECO:0000256" key="6">
    <source>
        <dbReference type="SAM" id="Phobius"/>
    </source>
</evidence>
<keyword evidence="11" id="KW-1185">Reference proteome</keyword>
<evidence type="ECO:0000256" key="3">
    <source>
        <dbReference type="ARBA" id="ARBA00022553"/>
    </source>
</evidence>
<organism evidence="10 11">
    <name type="scientific">Dechloromonas hankyongensis</name>
    <dbReference type="NCBI Taxonomy" id="2908002"/>
    <lineage>
        <taxon>Bacteria</taxon>
        <taxon>Pseudomonadati</taxon>
        <taxon>Pseudomonadota</taxon>
        <taxon>Betaproteobacteria</taxon>
        <taxon>Rhodocyclales</taxon>
        <taxon>Azonexaceae</taxon>
        <taxon>Dechloromonas</taxon>
    </lineage>
</organism>
<protein>
    <recommendedName>
        <fullName evidence="2">histidine kinase</fullName>
        <ecNumber evidence="2">2.7.13.3</ecNumber>
    </recommendedName>
</protein>
<sequence>MLCIAAAGAASDETAPTSRATQPPAKFGVLAFRPKPETAAYWQPLIDYLNSTHPNQPVSLVVLTYPELAEAVRKKQIDFVLTQPVHYIQLAQEHDLLSPLATLIERDGDKQLATFGGVILTRSDRTDIQRLSDLRGKRIATGIATSLGGYLAQAYEAHQIGVELPRDAQVIETGEPQDKAVEALLVGRADVAFVRTGVIEDMQRENKLDLSQIRVINRQPAETYPRALSTRLYPQWPVAAMPWANADSARQVAAALLSLPSPNHATPAAQLYGFTVPGDYRTVDRLMRQFRLPPFDTPPEFTLVDVARQYGIAVAVGGSFALLALLVVVLTLLRSVRKLKAERALTAAAMAKVMAAENRFRAIFENVDALAIQAYLPDGTVHYWNNASEKIYGYPASEAIGKSLFDLIIPPNMRNEVQGAVRWMFEHKTAIPAGRLTLMRKGGAPVEVYSSHALIESSDQGPLVYCLDIDLSELSRAEQALQQSESQQQMILRTLGEGVYGTDTEGVCIFINPAGLALLGYEEGEVLGQNTHLLFHHHHADGSPFPLEACSLRRTIGDGKTRRLNDAFWRKNGSSFPARVTVSAITRDGVITGAVTAFSDISESRRITHELELHRNHLEEQVRLRTEQLEVARQGAEASSRSKTAFLANMSHEIRTPLNAVLGMVHLLKRDAPTLEQINRLEKIDTASQHLLAVINDILDISKIEAGKLVLDETAVDIDSILKRVVSLLGERAREKGLFLGIETDDFKHSLLGDPTRISQCLINYVGNAIKFTEHGQVTIRARRLAASDKEVTIRFEVEDTGPGIPEESVNRLFGIFEQADSSTSRKFGGTGLGLAITKRLAELMGGAVGVRSTFGEGSCFWFTAVLKPSDEAMDMLRSTVAGLTPDAVRSTLSGRHVLVVEDEFINQEIARELLAELGITADSASNGLQAIELIQRQPYDLVLMDMQMPEMDGLEATRRIRSMPEFMLLPIIAMTANAFAEDRERCLAAGMNDFLTKPVEPDDLKRILLQHLAA</sequence>
<comment type="catalytic activity">
    <reaction evidence="1">
        <text>ATP + protein L-histidine = ADP + protein N-phospho-L-histidine.</text>
        <dbReference type="EC" id="2.7.13.3"/>
    </reaction>
</comment>
<dbReference type="InterPro" id="IPR035965">
    <property type="entry name" value="PAS-like_dom_sf"/>
</dbReference>
<dbReference type="InterPro" id="IPR001789">
    <property type="entry name" value="Sig_transdc_resp-reg_receiver"/>
</dbReference>
<evidence type="ECO:0000256" key="2">
    <source>
        <dbReference type="ARBA" id="ARBA00012438"/>
    </source>
</evidence>
<dbReference type="InterPro" id="IPR013767">
    <property type="entry name" value="PAS_fold"/>
</dbReference>
<dbReference type="Pfam" id="PF00072">
    <property type="entry name" value="Response_reg"/>
    <property type="match status" value="1"/>
</dbReference>
<feature type="domain" description="PAS" evidence="9">
    <location>
        <begin position="484"/>
        <end position="559"/>
    </location>
</feature>
<feature type="modified residue" description="4-aspartylphosphate" evidence="5">
    <location>
        <position position="946"/>
    </location>
</feature>
<dbReference type="PROSITE" id="PS50109">
    <property type="entry name" value="HIS_KIN"/>
    <property type="match status" value="1"/>
</dbReference>
<dbReference type="Pfam" id="PF12974">
    <property type="entry name" value="Phosphonate-bd"/>
    <property type="match status" value="1"/>
</dbReference>
<dbReference type="Gene3D" id="1.10.287.130">
    <property type="match status" value="1"/>
</dbReference>
<evidence type="ECO:0000256" key="1">
    <source>
        <dbReference type="ARBA" id="ARBA00000085"/>
    </source>
</evidence>
<dbReference type="SUPFAM" id="SSF55785">
    <property type="entry name" value="PYP-like sensor domain (PAS domain)"/>
    <property type="match status" value="2"/>
</dbReference>
<keyword evidence="6" id="KW-1133">Transmembrane helix</keyword>
<dbReference type="InterPro" id="IPR004358">
    <property type="entry name" value="Sig_transdc_His_kin-like_C"/>
</dbReference>
<dbReference type="CDD" id="cd17546">
    <property type="entry name" value="REC_hyHK_CKI1_RcsC-like"/>
    <property type="match status" value="1"/>
</dbReference>
<dbReference type="CDD" id="cd00082">
    <property type="entry name" value="HisKA"/>
    <property type="match status" value="1"/>
</dbReference>
<dbReference type="InterPro" id="IPR000014">
    <property type="entry name" value="PAS"/>
</dbReference>
<dbReference type="PROSITE" id="PS50112">
    <property type="entry name" value="PAS"/>
    <property type="match status" value="2"/>
</dbReference>
<evidence type="ECO:0000256" key="4">
    <source>
        <dbReference type="ARBA" id="ARBA00023012"/>
    </source>
</evidence>
<feature type="transmembrane region" description="Helical" evidence="6">
    <location>
        <begin position="310"/>
        <end position="333"/>
    </location>
</feature>
<feature type="domain" description="PAS" evidence="9">
    <location>
        <begin position="356"/>
        <end position="428"/>
    </location>
</feature>
<feature type="domain" description="Response regulatory" evidence="8">
    <location>
        <begin position="897"/>
        <end position="1013"/>
    </location>
</feature>
<dbReference type="CDD" id="cd16922">
    <property type="entry name" value="HATPase_EvgS-ArcB-TorS-like"/>
    <property type="match status" value="1"/>
</dbReference>
<dbReference type="InterPro" id="IPR036097">
    <property type="entry name" value="HisK_dim/P_sf"/>
</dbReference>
<dbReference type="SMART" id="SM00448">
    <property type="entry name" value="REC"/>
    <property type="match status" value="1"/>
</dbReference>
<dbReference type="Gene3D" id="3.40.50.2300">
    <property type="match status" value="1"/>
</dbReference>
<dbReference type="PANTHER" id="PTHR45339:SF1">
    <property type="entry name" value="HYBRID SIGNAL TRANSDUCTION HISTIDINE KINASE J"/>
    <property type="match status" value="1"/>
</dbReference>
<keyword evidence="6" id="KW-0472">Membrane</keyword>
<comment type="caution">
    <text evidence="10">The sequence shown here is derived from an EMBL/GenBank/DDBJ whole genome shotgun (WGS) entry which is preliminary data.</text>
</comment>
<evidence type="ECO:0000256" key="5">
    <source>
        <dbReference type="PROSITE-ProRule" id="PRU00169"/>
    </source>
</evidence>
<dbReference type="Proteomes" id="UP001165384">
    <property type="component" value="Unassembled WGS sequence"/>
</dbReference>
<evidence type="ECO:0000313" key="10">
    <source>
        <dbReference type="EMBL" id="MCG2575382.1"/>
    </source>
</evidence>
<proteinExistence type="predicted"/>
<dbReference type="EC" id="2.7.13.3" evidence="2"/>
<dbReference type="SUPFAM" id="SSF47384">
    <property type="entry name" value="Homodimeric domain of signal transducing histidine kinase"/>
    <property type="match status" value="1"/>
</dbReference>
<dbReference type="InterPro" id="IPR005467">
    <property type="entry name" value="His_kinase_dom"/>
</dbReference>
<dbReference type="SMART" id="SM00388">
    <property type="entry name" value="HisKA"/>
    <property type="match status" value="1"/>
</dbReference>
<gene>
    <name evidence="10" type="ORF">LZ012_00060</name>
</gene>
<dbReference type="Pfam" id="PF00989">
    <property type="entry name" value="PAS"/>
    <property type="match status" value="1"/>
</dbReference>
<dbReference type="Pfam" id="PF13426">
    <property type="entry name" value="PAS_9"/>
    <property type="match status" value="1"/>
</dbReference>
<dbReference type="Gene3D" id="3.40.190.10">
    <property type="entry name" value="Periplasmic binding protein-like II"/>
    <property type="match status" value="2"/>
</dbReference>
<evidence type="ECO:0000259" key="8">
    <source>
        <dbReference type="PROSITE" id="PS50110"/>
    </source>
</evidence>
<dbReference type="SUPFAM" id="SSF53850">
    <property type="entry name" value="Periplasmic binding protein-like II"/>
    <property type="match status" value="1"/>
</dbReference>
<dbReference type="Pfam" id="PF00512">
    <property type="entry name" value="HisKA"/>
    <property type="match status" value="1"/>
</dbReference>
<dbReference type="PRINTS" id="PR00344">
    <property type="entry name" value="BCTRLSENSOR"/>
</dbReference>
<dbReference type="PANTHER" id="PTHR45339">
    <property type="entry name" value="HYBRID SIGNAL TRANSDUCTION HISTIDINE KINASE J"/>
    <property type="match status" value="1"/>
</dbReference>
<dbReference type="Gene3D" id="3.30.565.10">
    <property type="entry name" value="Histidine kinase-like ATPase, C-terminal domain"/>
    <property type="match status" value="1"/>
</dbReference>
<dbReference type="Pfam" id="PF02518">
    <property type="entry name" value="HATPase_c"/>
    <property type="match status" value="1"/>
</dbReference>
<dbReference type="SMART" id="SM00387">
    <property type="entry name" value="HATPase_c"/>
    <property type="match status" value="1"/>
</dbReference>
<dbReference type="EMBL" id="JAKLTN010000001">
    <property type="protein sequence ID" value="MCG2575382.1"/>
    <property type="molecule type" value="Genomic_DNA"/>
</dbReference>
<accession>A0ABS9JWW3</accession>
<dbReference type="SUPFAM" id="SSF52172">
    <property type="entry name" value="CheY-like"/>
    <property type="match status" value="1"/>
</dbReference>
<keyword evidence="3 5" id="KW-0597">Phosphoprotein</keyword>
<dbReference type="SMART" id="SM00091">
    <property type="entry name" value="PAS"/>
    <property type="match status" value="2"/>
</dbReference>